<name>A0A1J0EN50_9PSED</name>
<organism evidence="1 2">
    <name type="scientific">Pseudomonas frederiksbergensis</name>
    <dbReference type="NCBI Taxonomy" id="104087"/>
    <lineage>
        <taxon>Bacteria</taxon>
        <taxon>Pseudomonadati</taxon>
        <taxon>Pseudomonadota</taxon>
        <taxon>Gammaproteobacteria</taxon>
        <taxon>Pseudomonadales</taxon>
        <taxon>Pseudomonadaceae</taxon>
        <taxon>Pseudomonas</taxon>
    </lineage>
</organism>
<evidence type="ECO:0000313" key="2">
    <source>
        <dbReference type="Proteomes" id="UP000182567"/>
    </source>
</evidence>
<protein>
    <submittedName>
        <fullName evidence="1">Uncharacterized protein</fullName>
    </submittedName>
</protein>
<accession>A0A1J0EN50</accession>
<reference evidence="2" key="1">
    <citation type="submission" date="2016-10" db="EMBL/GenBank/DDBJ databases">
        <title>Pseudomonas frederiksbergensis ERGS4:02 complete genome.</title>
        <authorList>
            <person name="Kumar R."/>
            <person name="Acharya V."/>
            <person name="Singh D."/>
        </authorList>
    </citation>
    <scope>NUCLEOTIDE SEQUENCE [LARGE SCALE GENOMIC DNA]</scope>
    <source>
        <strain evidence="2">ERGS4:02</strain>
    </source>
</reference>
<evidence type="ECO:0000313" key="1">
    <source>
        <dbReference type="EMBL" id="APC17339.1"/>
    </source>
</evidence>
<proteinExistence type="predicted"/>
<dbReference type="Proteomes" id="UP000182567">
    <property type="component" value="Chromosome"/>
</dbReference>
<dbReference type="AlphaFoldDB" id="A0A1J0EN50"/>
<sequence>MSIFLLLRVYAASLFHTPGWARLAIARLGELARLIGYRAKGSQQPSINPPGAICAQGGERVYIASTRLKEITNGMV</sequence>
<dbReference type="EMBL" id="CP017886">
    <property type="protein sequence ID" value="APC17339.1"/>
    <property type="molecule type" value="Genomic_DNA"/>
</dbReference>
<gene>
    <name evidence="1" type="ORF">BLL42_16935</name>
</gene>